<dbReference type="EMBL" id="ASHM01083966">
    <property type="protein sequence ID" value="PNX60915.1"/>
    <property type="molecule type" value="Genomic_DNA"/>
</dbReference>
<organism evidence="1 2">
    <name type="scientific">Trifolium pratense</name>
    <name type="common">Red clover</name>
    <dbReference type="NCBI Taxonomy" id="57577"/>
    <lineage>
        <taxon>Eukaryota</taxon>
        <taxon>Viridiplantae</taxon>
        <taxon>Streptophyta</taxon>
        <taxon>Embryophyta</taxon>
        <taxon>Tracheophyta</taxon>
        <taxon>Spermatophyta</taxon>
        <taxon>Magnoliopsida</taxon>
        <taxon>eudicotyledons</taxon>
        <taxon>Gunneridae</taxon>
        <taxon>Pentapetalae</taxon>
        <taxon>rosids</taxon>
        <taxon>fabids</taxon>
        <taxon>Fabales</taxon>
        <taxon>Fabaceae</taxon>
        <taxon>Papilionoideae</taxon>
        <taxon>50 kb inversion clade</taxon>
        <taxon>NPAAA clade</taxon>
        <taxon>Hologalegina</taxon>
        <taxon>IRL clade</taxon>
        <taxon>Trifolieae</taxon>
        <taxon>Trifolium</taxon>
    </lineage>
</organism>
<evidence type="ECO:0000313" key="1">
    <source>
        <dbReference type="EMBL" id="PNX60915.1"/>
    </source>
</evidence>
<reference evidence="1 2" key="2">
    <citation type="journal article" date="2017" name="Front. Plant Sci.">
        <title>Gene Classification and Mining of Molecular Markers Useful in Red Clover (Trifolium pratense) Breeding.</title>
        <authorList>
            <person name="Istvanek J."/>
            <person name="Dluhosova J."/>
            <person name="Dluhos P."/>
            <person name="Patkova L."/>
            <person name="Nedelnik J."/>
            <person name="Repkova J."/>
        </authorList>
    </citation>
    <scope>NUCLEOTIDE SEQUENCE [LARGE SCALE GENOMIC DNA]</scope>
    <source>
        <strain evidence="2">cv. Tatra</strain>
        <tissue evidence="1">Young leaves</tissue>
    </source>
</reference>
<evidence type="ECO:0000313" key="2">
    <source>
        <dbReference type="Proteomes" id="UP000236291"/>
    </source>
</evidence>
<sequence>RRILPKAPVFTTGANFSPETPVFTPGAQKQKPAPFPAAQLHSGHQNFARDAKTTAFVVFHVFKAICNKI</sequence>
<dbReference type="Proteomes" id="UP000236291">
    <property type="component" value="Unassembled WGS sequence"/>
</dbReference>
<dbReference type="AlphaFoldDB" id="A0A2K3K3N9"/>
<feature type="non-terminal residue" evidence="1">
    <location>
        <position position="1"/>
    </location>
</feature>
<proteinExistence type="predicted"/>
<protein>
    <submittedName>
        <fullName evidence="1">Uncharacterized protein</fullName>
    </submittedName>
</protein>
<gene>
    <name evidence="1" type="ORF">L195_g052179</name>
</gene>
<reference evidence="1 2" key="1">
    <citation type="journal article" date="2014" name="Am. J. Bot.">
        <title>Genome assembly and annotation for red clover (Trifolium pratense; Fabaceae).</title>
        <authorList>
            <person name="Istvanek J."/>
            <person name="Jaros M."/>
            <person name="Krenek A."/>
            <person name="Repkova J."/>
        </authorList>
    </citation>
    <scope>NUCLEOTIDE SEQUENCE [LARGE SCALE GENOMIC DNA]</scope>
    <source>
        <strain evidence="2">cv. Tatra</strain>
        <tissue evidence="1">Young leaves</tissue>
    </source>
</reference>
<accession>A0A2K3K3N9</accession>
<name>A0A2K3K3N9_TRIPR</name>
<comment type="caution">
    <text evidence="1">The sequence shown here is derived from an EMBL/GenBank/DDBJ whole genome shotgun (WGS) entry which is preliminary data.</text>
</comment>